<dbReference type="AlphaFoldDB" id="A0A5B7IRI3"/>
<sequence length="98" mass="10438">MTLGNGSEGPVATLAAAVEDHWTITFPFLLHMEAKGTIVLHHCLPESRPRALKFCWKVCPPHFFTGEGNDSAAPGKPKALLTPVGHVGGQPVRGNCVL</sequence>
<name>A0A5B7IRI3_PORTR</name>
<evidence type="ECO:0000313" key="2">
    <source>
        <dbReference type="Proteomes" id="UP000324222"/>
    </source>
</evidence>
<dbReference type="EMBL" id="VSRR010067175">
    <property type="protein sequence ID" value="MPC85055.1"/>
    <property type="molecule type" value="Genomic_DNA"/>
</dbReference>
<accession>A0A5B7IRI3</accession>
<evidence type="ECO:0000313" key="1">
    <source>
        <dbReference type="EMBL" id="MPC85055.1"/>
    </source>
</evidence>
<gene>
    <name evidence="1" type="ORF">E2C01_079813</name>
</gene>
<comment type="caution">
    <text evidence="1">The sequence shown here is derived from an EMBL/GenBank/DDBJ whole genome shotgun (WGS) entry which is preliminary data.</text>
</comment>
<reference evidence="1 2" key="1">
    <citation type="submission" date="2019-05" db="EMBL/GenBank/DDBJ databases">
        <title>Another draft genome of Portunus trituberculatus and its Hox gene families provides insights of decapod evolution.</title>
        <authorList>
            <person name="Jeong J.-H."/>
            <person name="Song I."/>
            <person name="Kim S."/>
            <person name="Choi T."/>
            <person name="Kim D."/>
            <person name="Ryu S."/>
            <person name="Kim W."/>
        </authorList>
    </citation>
    <scope>NUCLEOTIDE SEQUENCE [LARGE SCALE GENOMIC DNA]</scope>
    <source>
        <tissue evidence="1">Muscle</tissue>
    </source>
</reference>
<protein>
    <submittedName>
        <fullName evidence="1">Uncharacterized protein</fullName>
    </submittedName>
</protein>
<keyword evidence="2" id="KW-1185">Reference proteome</keyword>
<dbReference type="Proteomes" id="UP000324222">
    <property type="component" value="Unassembled WGS sequence"/>
</dbReference>
<proteinExistence type="predicted"/>
<organism evidence="1 2">
    <name type="scientific">Portunus trituberculatus</name>
    <name type="common">Swimming crab</name>
    <name type="synonym">Neptunus trituberculatus</name>
    <dbReference type="NCBI Taxonomy" id="210409"/>
    <lineage>
        <taxon>Eukaryota</taxon>
        <taxon>Metazoa</taxon>
        <taxon>Ecdysozoa</taxon>
        <taxon>Arthropoda</taxon>
        <taxon>Crustacea</taxon>
        <taxon>Multicrustacea</taxon>
        <taxon>Malacostraca</taxon>
        <taxon>Eumalacostraca</taxon>
        <taxon>Eucarida</taxon>
        <taxon>Decapoda</taxon>
        <taxon>Pleocyemata</taxon>
        <taxon>Brachyura</taxon>
        <taxon>Eubrachyura</taxon>
        <taxon>Portunoidea</taxon>
        <taxon>Portunidae</taxon>
        <taxon>Portuninae</taxon>
        <taxon>Portunus</taxon>
    </lineage>
</organism>